<accession>A0A494XGK8</accession>
<feature type="domain" description="FecR N-terminal" evidence="2">
    <location>
        <begin position="24"/>
        <end position="62"/>
    </location>
</feature>
<dbReference type="PIRSF" id="PIRSF018266">
    <property type="entry name" value="FecR"/>
    <property type="match status" value="1"/>
</dbReference>
<dbReference type="InterPro" id="IPR032623">
    <property type="entry name" value="FecR_N"/>
</dbReference>
<gene>
    <name evidence="3" type="ORF">D7S86_20420</name>
</gene>
<comment type="caution">
    <text evidence="3">The sequence shown here is derived from an EMBL/GenBank/DDBJ whole genome shotgun (WGS) entry which is preliminary data.</text>
</comment>
<dbReference type="Gene3D" id="2.60.120.1440">
    <property type="match status" value="1"/>
</dbReference>
<sequence>MPSVPMTTSADVNRPLDAAVVLRASEWLARSWSGEFSDDERRACERWLAEHPDHALAWARLHAADASLTVLPRDATRRALLHPPVARGRRRALGLLGAACIAGTLGYEARRSGVWALATADFATRVGEIRAIALPDGSHLVLDTASAVDVAFSDTMRHVTLRAGRIYLATAHRPAFAGAPFVVTCSYGSVKAQGAQFSVAERGDSAALSVGEGAVEVRPAHASWTVARIGVGEKATFSADALGTISRSEGDDDAWTRGELIARDMRVGELVAALSRYRRGVLRCEPDAADLRVTGLFPLRDTDRALSDLVVGLPVEVEYRTRFWVTVRAQRARET</sequence>
<keyword evidence="4" id="KW-1185">Reference proteome</keyword>
<evidence type="ECO:0000259" key="2">
    <source>
        <dbReference type="Pfam" id="PF16220"/>
    </source>
</evidence>
<proteinExistence type="predicted"/>
<dbReference type="InterPro" id="IPR012373">
    <property type="entry name" value="Ferrdict_sens_TM"/>
</dbReference>
<organism evidence="3 4">
    <name type="scientific">Pararobbsia silviterrae</name>
    <dbReference type="NCBI Taxonomy" id="1792498"/>
    <lineage>
        <taxon>Bacteria</taxon>
        <taxon>Pseudomonadati</taxon>
        <taxon>Pseudomonadota</taxon>
        <taxon>Betaproteobacteria</taxon>
        <taxon>Burkholderiales</taxon>
        <taxon>Burkholderiaceae</taxon>
        <taxon>Pararobbsia</taxon>
    </lineage>
</organism>
<reference evidence="3 4" key="1">
    <citation type="submission" date="2018-10" db="EMBL/GenBank/DDBJ databases">
        <title>Robbsia sp. DHC34, isolated from soil.</title>
        <authorList>
            <person name="Gao Z.-H."/>
            <person name="Qiu L.-H."/>
        </authorList>
    </citation>
    <scope>NUCLEOTIDE SEQUENCE [LARGE SCALE GENOMIC DNA]</scope>
    <source>
        <strain evidence="3 4">DHC34</strain>
    </source>
</reference>
<dbReference type="PANTHER" id="PTHR30273:SF2">
    <property type="entry name" value="PROTEIN FECR"/>
    <property type="match status" value="1"/>
</dbReference>
<evidence type="ECO:0000259" key="1">
    <source>
        <dbReference type="Pfam" id="PF04773"/>
    </source>
</evidence>
<dbReference type="InterPro" id="IPR006860">
    <property type="entry name" value="FecR"/>
</dbReference>
<dbReference type="OrthoDB" id="1100567at2"/>
<dbReference type="Pfam" id="PF16220">
    <property type="entry name" value="DUF4880"/>
    <property type="match status" value="1"/>
</dbReference>
<dbReference type="GO" id="GO:0016989">
    <property type="term" value="F:sigma factor antagonist activity"/>
    <property type="evidence" value="ECO:0007669"/>
    <property type="project" value="TreeGrafter"/>
</dbReference>
<dbReference type="Pfam" id="PF04773">
    <property type="entry name" value="FecR"/>
    <property type="match status" value="1"/>
</dbReference>
<dbReference type="PANTHER" id="PTHR30273">
    <property type="entry name" value="PERIPLASMIC SIGNAL SENSOR AND SIGMA FACTOR ACTIVATOR FECR-RELATED"/>
    <property type="match status" value="1"/>
</dbReference>
<name>A0A494XGK8_9BURK</name>
<dbReference type="AlphaFoldDB" id="A0A494XGK8"/>
<dbReference type="EMBL" id="RBZU01000010">
    <property type="protein sequence ID" value="RKP49658.1"/>
    <property type="molecule type" value="Genomic_DNA"/>
</dbReference>
<dbReference type="Proteomes" id="UP000270342">
    <property type="component" value="Unassembled WGS sequence"/>
</dbReference>
<evidence type="ECO:0000313" key="4">
    <source>
        <dbReference type="Proteomes" id="UP000270342"/>
    </source>
</evidence>
<evidence type="ECO:0000313" key="3">
    <source>
        <dbReference type="EMBL" id="RKP49658.1"/>
    </source>
</evidence>
<protein>
    <submittedName>
        <fullName evidence="3">DUF4880 domain-containing protein</fullName>
    </submittedName>
</protein>
<dbReference type="RefSeq" id="WP_121088711.1">
    <property type="nucleotide sequence ID" value="NZ_RBZU01000010.1"/>
</dbReference>
<feature type="domain" description="FecR protein" evidence="1">
    <location>
        <begin position="122"/>
        <end position="216"/>
    </location>
</feature>